<comment type="caution">
    <text evidence="1">The sequence shown here is derived from an EMBL/GenBank/DDBJ whole genome shotgun (WGS) entry which is preliminary data.</text>
</comment>
<evidence type="ECO:0000313" key="1">
    <source>
        <dbReference type="EMBL" id="DAD44812.1"/>
    </source>
</evidence>
<protein>
    <submittedName>
        <fullName evidence="1">Uncharacterized protein</fullName>
    </submittedName>
</protein>
<name>A0A822ZI46_NELNU</name>
<organism evidence="1 2">
    <name type="scientific">Nelumbo nucifera</name>
    <name type="common">Sacred lotus</name>
    <dbReference type="NCBI Taxonomy" id="4432"/>
    <lineage>
        <taxon>Eukaryota</taxon>
        <taxon>Viridiplantae</taxon>
        <taxon>Streptophyta</taxon>
        <taxon>Embryophyta</taxon>
        <taxon>Tracheophyta</taxon>
        <taxon>Spermatophyta</taxon>
        <taxon>Magnoliopsida</taxon>
        <taxon>Proteales</taxon>
        <taxon>Nelumbonaceae</taxon>
        <taxon>Nelumbo</taxon>
    </lineage>
</organism>
<evidence type="ECO:0000313" key="2">
    <source>
        <dbReference type="Proteomes" id="UP000607653"/>
    </source>
</evidence>
<dbReference type="AlphaFoldDB" id="A0A822ZI46"/>
<dbReference type="Proteomes" id="UP000607653">
    <property type="component" value="Unassembled WGS sequence"/>
</dbReference>
<keyword evidence="2" id="KW-1185">Reference proteome</keyword>
<reference evidence="1 2" key="1">
    <citation type="journal article" date="2020" name="Mol. Biol. Evol.">
        <title>Distinct Expression and Methylation Patterns for Genes with Different Fates following a Single Whole-Genome Duplication in Flowering Plants.</title>
        <authorList>
            <person name="Shi T."/>
            <person name="Rahmani R.S."/>
            <person name="Gugger P.F."/>
            <person name="Wang M."/>
            <person name="Li H."/>
            <person name="Zhang Y."/>
            <person name="Li Z."/>
            <person name="Wang Q."/>
            <person name="Van de Peer Y."/>
            <person name="Marchal K."/>
            <person name="Chen J."/>
        </authorList>
    </citation>
    <scope>NUCLEOTIDE SEQUENCE [LARGE SCALE GENOMIC DNA]</scope>
    <source>
        <tissue evidence="1">Leaf</tissue>
    </source>
</reference>
<dbReference type="EMBL" id="DUZY01000007">
    <property type="protein sequence ID" value="DAD44812.1"/>
    <property type="molecule type" value="Genomic_DNA"/>
</dbReference>
<proteinExistence type="predicted"/>
<accession>A0A822ZI46</accession>
<sequence>MLVQPYLIFSSPPLQGIMMLDIETNIVLTQDLVSFPPLIVRTFH</sequence>
<gene>
    <name evidence="1" type="ORF">HUJ06_003042</name>
</gene>